<name>A0A918V616_9FLAO</name>
<dbReference type="Pfam" id="PF04307">
    <property type="entry name" value="YdjM"/>
    <property type="match status" value="1"/>
</dbReference>
<keyword evidence="1" id="KW-1133">Transmembrane helix</keyword>
<organism evidence="2 3">
    <name type="scientific">Algibacter mikhailovii</name>
    <dbReference type="NCBI Taxonomy" id="425498"/>
    <lineage>
        <taxon>Bacteria</taxon>
        <taxon>Pseudomonadati</taxon>
        <taxon>Bacteroidota</taxon>
        <taxon>Flavobacteriia</taxon>
        <taxon>Flavobacteriales</taxon>
        <taxon>Flavobacteriaceae</taxon>
        <taxon>Algibacter</taxon>
    </lineage>
</organism>
<keyword evidence="2" id="KW-0378">Hydrolase</keyword>
<dbReference type="PANTHER" id="PTHR35531">
    <property type="entry name" value="INNER MEMBRANE PROTEIN YBCI-RELATED"/>
    <property type="match status" value="1"/>
</dbReference>
<sequence length="175" mass="20014">MASIFGHAAVGFTLSKIIDNKNLKWLLVLAIFSTILPDFDVVGFRMGIPYEAPLGHRGFTHSILFAILWAFLLMIVFGKQNKWVWFIVIFLSTVSHGILDAMTTGGEGVGFFIPFNNERFFFQFRGIEVSPMGIRSFFSEWGLKVLFSEFKYVLLPCFLVFIVGFLTKKLYLVFK</sequence>
<dbReference type="GO" id="GO:0016787">
    <property type="term" value="F:hydrolase activity"/>
    <property type="evidence" value="ECO:0007669"/>
    <property type="project" value="UniProtKB-KW"/>
</dbReference>
<feature type="transmembrane region" description="Helical" evidence="1">
    <location>
        <begin position="152"/>
        <end position="174"/>
    </location>
</feature>
<dbReference type="AlphaFoldDB" id="A0A918V616"/>
<dbReference type="Proteomes" id="UP000636004">
    <property type="component" value="Unassembled WGS sequence"/>
</dbReference>
<reference evidence="2" key="2">
    <citation type="submission" date="2020-09" db="EMBL/GenBank/DDBJ databases">
        <authorList>
            <person name="Sun Q."/>
            <person name="Kim S."/>
        </authorList>
    </citation>
    <scope>NUCLEOTIDE SEQUENCE</scope>
    <source>
        <strain evidence="2">KCTC 12710</strain>
    </source>
</reference>
<keyword evidence="1" id="KW-0812">Transmembrane</keyword>
<reference evidence="2" key="1">
    <citation type="journal article" date="2014" name="Int. J. Syst. Evol. Microbiol.">
        <title>Complete genome sequence of Corynebacterium casei LMG S-19264T (=DSM 44701T), isolated from a smear-ripened cheese.</title>
        <authorList>
            <consortium name="US DOE Joint Genome Institute (JGI-PGF)"/>
            <person name="Walter F."/>
            <person name="Albersmeier A."/>
            <person name="Kalinowski J."/>
            <person name="Ruckert C."/>
        </authorList>
    </citation>
    <scope>NUCLEOTIDE SEQUENCE</scope>
    <source>
        <strain evidence="2">KCTC 12710</strain>
    </source>
</reference>
<feature type="transmembrane region" description="Helical" evidence="1">
    <location>
        <begin position="83"/>
        <end position="99"/>
    </location>
</feature>
<dbReference type="EMBL" id="BMWZ01000002">
    <property type="protein sequence ID" value="GGZ73015.1"/>
    <property type="molecule type" value="Genomic_DNA"/>
</dbReference>
<keyword evidence="3" id="KW-1185">Reference proteome</keyword>
<accession>A0A918V616</accession>
<dbReference type="InterPro" id="IPR007404">
    <property type="entry name" value="YdjM-like"/>
</dbReference>
<evidence type="ECO:0000313" key="2">
    <source>
        <dbReference type="EMBL" id="GGZ73015.1"/>
    </source>
</evidence>
<keyword evidence="1" id="KW-0472">Membrane</keyword>
<feature type="transmembrane region" description="Helical" evidence="1">
    <location>
        <begin position="25"/>
        <end position="46"/>
    </location>
</feature>
<evidence type="ECO:0000256" key="1">
    <source>
        <dbReference type="SAM" id="Phobius"/>
    </source>
</evidence>
<gene>
    <name evidence="2" type="ORF">GCM10007028_07620</name>
</gene>
<evidence type="ECO:0000313" key="3">
    <source>
        <dbReference type="Proteomes" id="UP000636004"/>
    </source>
</evidence>
<protein>
    <submittedName>
        <fullName evidence="2">Hydrolase</fullName>
    </submittedName>
</protein>
<feature type="transmembrane region" description="Helical" evidence="1">
    <location>
        <begin position="58"/>
        <end position="76"/>
    </location>
</feature>
<comment type="caution">
    <text evidence="2">The sequence shown here is derived from an EMBL/GenBank/DDBJ whole genome shotgun (WGS) entry which is preliminary data.</text>
</comment>
<dbReference type="RefSeq" id="WP_189359454.1">
    <property type="nucleotide sequence ID" value="NZ_BMWZ01000002.1"/>
</dbReference>
<proteinExistence type="predicted"/>
<dbReference type="PANTHER" id="PTHR35531:SF1">
    <property type="entry name" value="INNER MEMBRANE PROTEIN YBCI-RELATED"/>
    <property type="match status" value="1"/>
</dbReference>